<evidence type="ECO:0000313" key="3">
    <source>
        <dbReference type="Proteomes" id="UP000327044"/>
    </source>
</evidence>
<feature type="compositionally biased region" description="Polar residues" evidence="1">
    <location>
        <begin position="145"/>
        <end position="158"/>
    </location>
</feature>
<dbReference type="AlphaFoldDB" id="A0A5N4AVA7"/>
<dbReference type="EMBL" id="VVIM01000003">
    <property type="protein sequence ID" value="KAB0801259.1"/>
    <property type="molecule type" value="Genomic_DNA"/>
</dbReference>
<dbReference type="Proteomes" id="UP000327044">
    <property type="component" value="Unassembled WGS sequence"/>
</dbReference>
<reference evidence="2 3" key="1">
    <citation type="journal article" date="2018" name="Elife">
        <title>Firefly genomes illuminate parallel origins of bioluminescence in beetles.</title>
        <authorList>
            <person name="Fallon T.R."/>
            <person name="Lower S.E."/>
            <person name="Chang C.H."/>
            <person name="Bessho-Uehara M."/>
            <person name="Martin G.J."/>
            <person name="Bewick A.J."/>
            <person name="Behringer M."/>
            <person name="Debat H.J."/>
            <person name="Wong I."/>
            <person name="Day J.C."/>
            <person name="Suvorov A."/>
            <person name="Silva C.J."/>
            <person name="Stanger-Hall K.F."/>
            <person name="Hall D.W."/>
            <person name="Schmitz R.J."/>
            <person name="Nelson D.R."/>
            <person name="Lewis S.M."/>
            <person name="Shigenobu S."/>
            <person name="Bybee S.M."/>
            <person name="Larracuente A.M."/>
            <person name="Oba Y."/>
            <person name="Weng J.K."/>
        </authorList>
    </citation>
    <scope>NUCLEOTIDE SEQUENCE [LARGE SCALE GENOMIC DNA]</scope>
    <source>
        <strain evidence="2">1611_PpyrPB1</strain>
        <tissue evidence="2">Whole body</tissue>
    </source>
</reference>
<comment type="caution">
    <text evidence="2">The sequence shown here is derived from an EMBL/GenBank/DDBJ whole genome shotgun (WGS) entry which is preliminary data.</text>
</comment>
<feature type="compositionally biased region" description="Basic residues" evidence="1">
    <location>
        <begin position="75"/>
        <end position="89"/>
    </location>
</feature>
<gene>
    <name evidence="2" type="ORF">PPYR_05613</name>
</gene>
<accession>A0A5N4AVA7</accession>
<dbReference type="InParanoid" id="A0A5N4AVA7"/>
<keyword evidence="3" id="KW-1185">Reference proteome</keyword>
<feature type="region of interest" description="Disordered" evidence="1">
    <location>
        <begin position="139"/>
        <end position="158"/>
    </location>
</feature>
<sequence length="276" mass="31012">MSSEVTNRDHIREGTSPTVPILEEQRTTSPLSSPPDNDEDASMLFDDNNHTQDEPGPSGFNMKSPEEIRPLPKAPQRKNAKPRNAKKTKILTDTPNIKEIEDEFAARQRKKSAESVKRNLSLGKNSLNPVAVTQKHKKITHESSDSSLNVSIHSSGSSEDITDIEDQIDIDIEETSFAQGVIEKNSYVLVQFDLGKSVRYYVGLVDEVLEENLLSVNFMRRKKPGYFFVYPEVPDQSYVPLADAIRLPPPIVTGGTARMHRKLSFPVNFEKYPTVM</sequence>
<evidence type="ECO:0000256" key="1">
    <source>
        <dbReference type="SAM" id="MobiDB-lite"/>
    </source>
</evidence>
<proteinExistence type="predicted"/>
<organism evidence="2 3">
    <name type="scientific">Photinus pyralis</name>
    <name type="common">Common eastern firefly</name>
    <name type="synonym">Lampyris pyralis</name>
    <dbReference type="NCBI Taxonomy" id="7054"/>
    <lineage>
        <taxon>Eukaryota</taxon>
        <taxon>Metazoa</taxon>
        <taxon>Ecdysozoa</taxon>
        <taxon>Arthropoda</taxon>
        <taxon>Hexapoda</taxon>
        <taxon>Insecta</taxon>
        <taxon>Pterygota</taxon>
        <taxon>Neoptera</taxon>
        <taxon>Endopterygota</taxon>
        <taxon>Coleoptera</taxon>
        <taxon>Polyphaga</taxon>
        <taxon>Elateriformia</taxon>
        <taxon>Elateroidea</taxon>
        <taxon>Lampyridae</taxon>
        <taxon>Lampyrinae</taxon>
        <taxon>Photinus</taxon>
    </lineage>
</organism>
<evidence type="ECO:0000313" key="2">
    <source>
        <dbReference type="EMBL" id="KAB0801259.1"/>
    </source>
</evidence>
<protein>
    <submittedName>
        <fullName evidence="2">Uncharacterized protein</fullName>
    </submittedName>
</protein>
<feature type="compositionally biased region" description="Basic and acidic residues" evidence="1">
    <location>
        <begin position="1"/>
        <end position="13"/>
    </location>
</feature>
<feature type="region of interest" description="Disordered" evidence="1">
    <location>
        <begin position="1"/>
        <end position="91"/>
    </location>
</feature>
<name>A0A5N4AVA7_PHOPY</name>